<dbReference type="PANTHER" id="PTHR12047:SF2">
    <property type="entry name" value="FANCONI ANEMIA GROUP A PROTEIN"/>
    <property type="match status" value="1"/>
</dbReference>
<feature type="domain" description="Fanconi anaemia group A protein C-terminal" evidence="1">
    <location>
        <begin position="1223"/>
        <end position="1427"/>
    </location>
</feature>
<proteinExistence type="predicted"/>
<dbReference type="Pfam" id="PF15865">
    <property type="entry name" value="Fanconi_A_N"/>
    <property type="match status" value="1"/>
</dbReference>
<dbReference type="Pfam" id="PF24783">
    <property type="entry name" value="FANCA_arcN"/>
    <property type="match status" value="1"/>
</dbReference>
<dbReference type="Proteomes" id="UP001230051">
    <property type="component" value="Unassembled WGS sequence"/>
</dbReference>
<keyword evidence="6" id="KW-1185">Reference proteome</keyword>
<dbReference type="PRINTS" id="PR00826">
    <property type="entry name" value="FANCONIAGENE"/>
</dbReference>
<gene>
    <name evidence="5" type="primary">FANCA</name>
    <name evidence="5" type="ORF">AOXY_G16958</name>
</gene>
<reference evidence="5" key="1">
    <citation type="submission" date="2022-02" db="EMBL/GenBank/DDBJ databases">
        <title>Atlantic sturgeon de novo genome assembly.</title>
        <authorList>
            <person name="Stock M."/>
            <person name="Klopp C."/>
            <person name="Guiguen Y."/>
            <person name="Cabau C."/>
            <person name="Parinello H."/>
            <person name="Santidrian Yebra-Pimentel E."/>
            <person name="Kuhl H."/>
            <person name="Dirks R.P."/>
            <person name="Guessner J."/>
            <person name="Wuertz S."/>
            <person name="Du K."/>
            <person name="Schartl M."/>
        </authorList>
    </citation>
    <scope>NUCLEOTIDE SEQUENCE</scope>
    <source>
        <strain evidence="5">STURGEONOMICS-FGT-2020</strain>
        <tissue evidence="5">Whole blood</tissue>
    </source>
</reference>
<evidence type="ECO:0000313" key="6">
    <source>
        <dbReference type="Proteomes" id="UP001230051"/>
    </source>
</evidence>
<sequence>MSGDTSVFSESFSQTTTTQKRSLSALLAARLVKKRHRSENEQDLQEAAIQLLNHHQNLGDLLLEVSPPPSKVFCSKEGNNCGQPEVQTLPVNGDSILVSTLQRQATKLGVPVSVLSARTIVERIWELSMVPEGTSRSVLLTTEKRDKLACLIQSSKNLLSHNAFCRLLFCKEIWKAEKPPFLEVVWHLHKESIISLEELLESNNKSEAEIDWLHNDLRLLCSDPRDPAQGSEVCWQIFSDFVTVLVRNAFQEFQELSNLKRIPQVCFTVLDAMLSWVLGAVSNDKQEQESLRVKAATFWTHGFDVSVYRGAISVGTLKQFFIHTLTQIQTYKPQLKVSDAIGMQSEWSFAKTCPLLTSLYRKLFVLFTAEELMAHLQQVLETHEVNWQNVLSCVSTLLVCQIQAQQKLKDLLTHLLTSAFQVYELESMITAFLLARQASLEGPAVFISYSEWFKISFGNASSYHGNSKKSLVFLLKFLSDLVPFEPPQYLKVHVLHPPYVPTKYRPLLLEYVSLAKTRLADLKVSIEEMGLYEDLSAVEAAAQPQCQAEQDVEKAIVLFVNMGRIPASVMEASIFRRPYYMSRFLPALLSPRVLPDKPDSQMTFIESLKKADKIPANLYSTYIQACQKEKQRQLEGVSVEMKSDKPREPLCLLKAGLNELTHLISDQDKVEDVSAQIALVSEVLKSIINDSSGNLFKEPSIKLNVVAPKLEPLETEVTDLILKSFCQNLLESSKNNPPNRHGNWASLYVKMLCGHRLLLKIVLTRLLQLTCHQGPSLSGVHILGLSAFVIDLHESERMVPLVDTGVHLVSFTECVTQLLPCSTDESMTFCLRFCVAAVSYGLCKLETGSVEEMQAYVPHGIFKKLQYLIPRLAAEARVESVEDGAESVWSILSDPCLSWKSSALALWRHYNFRKLAKLSEFKLTFKDWVMAELDVQPGRDALSESERQEYQHWACYQQYLQACPDVGGCAGDLVTACSVLINAILDHSQRSKTVNSIQPLGSVLRGNSNTCYTDIICRLQEMVFDLELMQARAVAAGALHEDGHFLFRLIRERFSKIQINQSLSSRLVQQQDLHAITRIITSLPPSVLLRTNLEKKKISLNCEEFFHFVNVEQKNGCFRACVLPFDLTVHFFRGLLSSSIACKKPSHAVTIVFTECYLKCPLLMSSAGFWWPKLEPVLWSQWSRLIEEPVPAELQKMADCQIWARSTLCGKAGSPPSDSPFVLAAFLYFSFLRQSSNKNIGAVLGGIDEDCEQLLVFLLFFSVVDLISSKLHHTETMDFLRAKECCIDIVKHLEDTGNLIILFHVQEKGQSPYQVLYTMMSDLQIELMPLAFYCLFPSLDKNLLSSVMKRQDFLHVALQMYSGMVKLFLDGVDVSTSRDKQPSSKQVDSAELMGAQQFLLQVISQCPQESFAYRKQLVDACADLDPEVKAALTFRLNPIGNDSLYEEPDFL</sequence>
<evidence type="ECO:0000259" key="3">
    <source>
        <dbReference type="Pfam" id="PF24781"/>
    </source>
</evidence>
<dbReference type="GO" id="GO:0043240">
    <property type="term" value="C:Fanconi anaemia nuclear complex"/>
    <property type="evidence" value="ECO:0007669"/>
    <property type="project" value="InterPro"/>
</dbReference>
<dbReference type="PANTHER" id="PTHR12047">
    <property type="entry name" value="FANCONI ANEMIA GROUP A PROTEIN"/>
    <property type="match status" value="1"/>
</dbReference>
<feature type="domain" description="Fanconi anaemia group A protein N-terminal" evidence="2">
    <location>
        <begin position="174"/>
        <end position="525"/>
    </location>
</feature>
<evidence type="ECO:0000259" key="4">
    <source>
        <dbReference type="Pfam" id="PF24783"/>
    </source>
</evidence>
<dbReference type="InterPro" id="IPR055277">
    <property type="entry name" value="Fanconi_A_C"/>
</dbReference>
<organism evidence="5 6">
    <name type="scientific">Acipenser oxyrinchus oxyrinchus</name>
    <dbReference type="NCBI Taxonomy" id="40147"/>
    <lineage>
        <taxon>Eukaryota</taxon>
        <taxon>Metazoa</taxon>
        <taxon>Chordata</taxon>
        <taxon>Craniata</taxon>
        <taxon>Vertebrata</taxon>
        <taxon>Euteleostomi</taxon>
        <taxon>Actinopterygii</taxon>
        <taxon>Chondrostei</taxon>
        <taxon>Acipenseriformes</taxon>
        <taxon>Acipenseridae</taxon>
        <taxon>Acipenser</taxon>
    </lineage>
</organism>
<feature type="domain" description="Fanconi anaemia group A protein arcN subdomain" evidence="4">
    <location>
        <begin position="648"/>
        <end position="877"/>
    </location>
</feature>
<feature type="domain" description="Fanconi anaemia group A protein helical" evidence="3">
    <location>
        <begin position="545"/>
        <end position="626"/>
    </location>
</feature>
<name>A0AAD8D4G2_ACIOX</name>
<protein>
    <submittedName>
        <fullName evidence="5">Fanconi anemia group A protein-like isoform X2</fullName>
    </submittedName>
</protein>
<dbReference type="InterPro" id="IPR055386">
    <property type="entry name" value="FANCA_helical"/>
</dbReference>
<comment type="caution">
    <text evidence="5">The sequence shown here is derived from an EMBL/GenBank/DDBJ whole genome shotgun (WGS) entry which is preliminary data.</text>
</comment>
<evidence type="ECO:0000259" key="2">
    <source>
        <dbReference type="Pfam" id="PF15865"/>
    </source>
</evidence>
<dbReference type="Pfam" id="PF24781">
    <property type="entry name" value="FANCA_helical"/>
    <property type="match status" value="1"/>
</dbReference>
<evidence type="ECO:0000259" key="1">
    <source>
        <dbReference type="Pfam" id="PF03511"/>
    </source>
</evidence>
<dbReference type="InterPro" id="IPR031729">
    <property type="entry name" value="Fanconi_A_N"/>
</dbReference>
<dbReference type="EMBL" id="JAGXEW010000015">
    <property type="protein sequence ID" value="KAK1163467.1"/>
    <property type="molecule type" value="Genomic_DNA"/>
</dbReference>
<dbReference type="GO" id="GO:0036297">
    <property type="term" value="P:interstrand cross-link repair"/>
    <property type="evidence" value="ECO:0007669"/>
    <property type="project" value="InterPro"/>
</dbReference>
<accession>A0AAD8D4G2</accession>
<evidence type="ECO:0000313" key="5">
    <source>
        <dbReference type="EMBL" id="KAK1163467.1"/>
    </source>
</evidence>
<dbReference type="InterPro" id="IPR055387">
    <property type="entry name" value="FANCA_arcN"/>
</dbReference>
<dbReference type="Pfam" id="PF03511">
    <property type="entry name" value="FANCA_CTD"/>
    <property type="match status" value="1"/>
</dbReference>
<dbReference type="InterPro" id="IPR003516">
    <property type="entry name" value="FANCA"/>
</dbReference>